<dbReference type="EC" id="2.7.13.3" evidence="3"/>
<feature type="domain" description="Histidine kinase" evidence="9">
    <location>
        <begin position="130"/>
        <end position="299"/>
    </location>
</feature>
<evidence type="ECO:0000313" key="11">
    <source>
        <dbReference type="Proteomes" id="UP001501510"/>
    </source>
</evidence>
<evidence type="ECO:0000256" key="2">
    <source>
        <dbReference type="ARBA" id="ARBA00004370"/>
    </source>
</evidence>
<reference evidence="10 11" key="1">
    <citation type="journal article" date="2019" name="Int. J. Syst. Evol. Microbiol.">
        <title>The Global Catalogue of Microorganisms (GCM) 10K type strain sequencing project: providing services to taxonomists for standard genome sequencing and annotation.</title>
        <authorList>
            <consortium name="The Broad Institute Genomics Platform"/>
            <consortium name="The Broad Institute Genome Sequencing Center for Infectious Disease"/>
            <person name="Wu L."/>
            <person name="Ma J."/>
        </authorList>
    </citation>
    <scope>NUCLEOTIDE SEQUENCE [LARGE SCALE GENOMIC DNA]</scope>
    <source>
        <strain evidence="10 11">JCM 1407</strain>
    </source>
</reference>
<dbReference type="InterPro" id="IPR003594">
    <property type="entry name" value="HATPase_dom"/>
</dbReference>
<dbReference type="InterPro" id="IPR036097">
    <property type="entry name" value="HisK_dim/P_sf"/>
</dbReference>
<comment type="catalytic activity">
    <reaction evidence="1">
        <text>ATP + protein L-histidine = ADP + protein N-phospho-L-histidine.</text>
        <dbReference type="EC" id="2.7.13.3"/>
    </reaction>
</comment>
<dbReference type="SUPFAM" id="SSF55874">
    <property type="entry name" value="ATPase domain of HSP90 chaperone/DNA topoisomerase II/histidine kinase"/>
    <property type="match status" value="1"/>
</dbReference>
<sequence length="325" mass="38198">MKLKNLSIKKIYLIISAGIFITSGIFILYTYMITKDRRLILLGILFTLCIYLWFGIFIALVRKKLVLFTLNISSILDKIINNKDIVSFNLEKETLISKINHKFQRLSEILKENNDRVFKEKANLEKLISDISHQVKTPMANLKMINSTLIESNLSREKEIEFLKSMEGQLDKLEFLMDSMIKTSRLETGIITLNKKKFSIYDTIAEVMGAIIFKAEKKDIQIIVDCDPNLFVFQDKKWTTEALFNIVDNAVKYTPSKGKININCFKMEMYTRIDIKDTGIGIKEKHQGEIFKRFYREKKFMIYLESVLDYILLEKLYQWKMVILR</sequence>
<accession>A0ABN1JXF9</accession>
<dbReference type="SUPFAM" id="SSF47384">
    <property type="entry name" value="Homodimeric domain of signal transducing histidine kinase"/>
    <property type="match status" value="1"/>
</dbReference>
<dbReference type="InterPro" id="IPR003661">
    <property type="entry name" value="HisK_dim/P_dom"/>
</dbReference>
<dbReference type="EMBL" id="BAAACG010000023">
    <property type="protein sequence ID" value="GAA0748634.1"/>
    <property type="molecule type" value="Genomic_DNA"/>
</dbReference>
<keyword evidence="8" id="KW-0812">Transmembrane</keyword>
<evidence type="ECO:0000313" key="10">
    <source>
        <dbReference type="EMBL" id="GAA0748634.1"/>
    </source>
</evidence>
<dbReference type="Pfam" id="PF02518">
    <property type="entry name" value="HATPase_c"/>
    <property type="match status" value="1"/>
</dbReference>
<dbReference type="PROSITE" id="PS50109">
    <property type="entry name" value="HIS_KIN"/>
    <property type="match status" value="1"/>
</dbReference>
<gene>
    <name evidence="10" type="ORF">GCM10008906_38990</name>
</gene>
<keyword evidence="8" id="KW-1133">Transmembrane helix</keyword>
<feature type="transmembrane region" description="Helical" evidence="8">
    <location>
        <begin position="12"/>
        <end position="33"/>
    </location>
</feature>
<keyword evidence="8" id="KW-0472">Membrane</keyword>
<evidence type="ECO:0000256" key="3">
    <source>
        <dbReference type="ARBA" id="ARBA00012438"/>
    </source>
</evidence>
<evidence type="ECO:0000256" key="6">
    <source>
        <dbReference type="ARBA" id="ARBA00022777"/>
    </source>
</evidence>
<dbReference type="PANTHER" id="PTHR45453:SF1">
    <property type="entry name" value="PHOSPHATE REGULON SENSOR PROTEIN PHOR"/>
    <property type="match status" value="1"/>
</dbReference>
<dbReference type="SMART" id="SM00388">
    <property type="entry name" value="HisKA"/>
    <property type="match status" value="1"/>
</dbReference>
<keyword evidence="7" id="KW-0902">Two-component regulatory system</keyword>
<evidence type="ECO:0000256" key="8">
    <source>
        <dbReference type="SAM" id="Phobius"/>
    </source>
</evidence>
<dbReference type="RefSeq" id="WP_343764607.1">
    <property type="nucleotide sequence ID" value="NZ_BAAACG010000023.1"/>
</dbReference>
<keyword evidence="5" id="KW-0808">Transferase</keyword>
<name>A0ABN1JXF9_9CLOT</name>
<dbReference type="PANTHER" id="PTHR45453">
    <property type="entry name" value="PHOSPHATE REGULON SENSOR PROTEIN PHOR"/>
    <property type="match status" value="1"/>
</dbReference>
<keyword evidence="11" id="KW-1185">Reference proteome</keyword>
<dbReference type="InterPro" id="IPR005467">
    <property type="entry name" value="His_kinase_dom"/>
</dbReference>
<proteinExistence type="predicted"/>
<dbReference type="Gene3D" id="3.30.565.10">
    <property type="entry name" value="Histidine kinase-like ATPase, C-terminal domain"/>
    <property type="match status" value="1"/>
</dbReference>
<protein>
    <recommendedName>
        <fullName evidence="3">histidine kinase</fullName>
        <ecNumber evidence="3">2.7.13.3</ecNumber>
    </recommendedName>
</protein>
<keyword evidence="4" id="KW-0597">Phosphoprotein</keyword>
<evidence type="ECO:0000256" key="4">
    <source>
        <dbReference type="ARBA" id="ARBA00022553"/>
    </source>
</evidence>
<dbReference type="Gene3D" id="1.10.287.130">
    <property type="match status" value="1"/>
</dbReference>
<comment type="caution">
    <text evidence="10">The sequence shown here is derived from an EMBL/GenBank/DDBJ whole genome shotgun (WGS) entry which is preliminary data.</text>
</comment>
<dbReference type="GO" id="GO:0016301">
    <property type="term" value="F:kinase activity"/>
    <property type="evidence" value="ECO:0007669"/>
    <property type="project" value="UniProtKB-KW"/>
</dbReference>
<feature type="transmembrane region" description="Helical" evidence="8">
    <location>
        <begin position="39"/>
        <end position="61"/>
    </location>
</feature>
<evidence type="ECO:0000256" key="5">
    <source>
        <dbReference type="ARBA" id="ARBA00022679"/>
    </source>
</evidence>
<dbReference type="InterPro" id="IPR050351">
    <property type="entry name" value="BphY/WalK/GraS-like"/>
</dbReference>
<dbReference type="Pfam" id="PF00512">
    <property type="entry name" value="HisKA"/>
    <property type="match status" value="1"/>
</dbReference>
<keyword evidence="6 10" id="KW-0418">Kinase</keyword>
<comment type="subcellular location">
    <subcellularLocation>
        <location evidence="2">Membrane</location>
    </subcellularLocation>
</comment>
<dbReference type="InterPro" id="IPR036890">
    <property type="entry name" value="HATPase_C_sf"/>
</dbReference>
<dbReference type="CDD" id="cd00075">
    <property type="entry name" value="HATPase"/>
    <property type="match status" value="1"/>
</dbReference>
<dbReference type="Proteomes" id="UP001501510">
    <property type="component" value="Unassembled WGS sequence"/>
</dbReference>
<evidence type="ECO:0000256" key="7">
    <source>
        <dbReference type="ARBA" id="ARBA00023012"/>
    </source>
</evidence>
<evidence type="ECO:0000259" key="9">
    <source>
        <dbReference type="PROSITE" id="PS50109"/>
    </source>
</evidence>
<dbReference type="CDD" id="cd00082">
    <property type="entry name" value="HisKA"/>
    <property type="match status" value="1"/>
</dbReference>
<organism evidence="10 11">
    <name type="scientific">Clostridium oceanicum</name>
    <dbReference type="NCBI Taxonomy" id="1543"/>
    <lineage>
        <taxon>Bacteria</taxon>
        <taxon>Bacillati</taxon>
        <taxon>Bacillota</taxon>
        <taxon>Clostridia</taxon>
        <taxon>Eubacteriales</taxon>
        <taxon>Clostridiaceae</taxon>
        <taxon>Clostridium</taxon>
    </lineage>
</organism>
<evidence type="ECO:0000256" key="1">
    <source>
        <dbReference type="ARBA" id="ARBA00000085"/>
    </source>
</evidence>